<dbReference type="OrthoDB" id="9812647at2"/>
<evidence type="ECO:0000256" key="4">
    <source>
        <dbReference type="ARBA" id="ARBA00022989"/>
    </source>
</evidence>
<feature type="transmembrane region" description="Helical" evidence="6">
    <location>
        <begin position="342"/>
        <end position="365"/>
    </location>
</feature>
<accession>R9PN78</accession>
<evidence type="ECO:0000313" key="8">
    <source>
        <dbReference type="Proteomes" id="UP000014461"/>
    </source>
</evidence>
<feature type="transmembrane region" description="Helical" evidence="6">
    <location>
        <begin position="128"/>
        <end position="147"/>
    </location>
</feature>
<feature type="transmembrane region" description="Helical" evidence="6">
    <location>
        <begin position="275"/>
        <end position="295"/>
    </location>
</feature>
<evidence type="ECO:0000256" key="6">
    <source>
        <dbReference type="SAM" id="Phobius"/>
    </source>
</evidence>
<keyword evidence="3 6" id="KW-0812">Transmembrane</keyword>
<keyword evidence="2" id="KW-1003">Cell membrane</keyword>
<feature type="transmembrane region" description="Helical" evidence="6">
    <location>
        <begin position="184"/>
        <end position="203"/>
    </location>
</feature>
<dbReference type="STRING" id="1331007.AALB_2818"/>
<feature type="transmembrane region" description="Helical" evidence="6">
    <location>
        <begin position="159"/>
        <end position="178"/>
    </location>
</feature>
<dbReference type="PANTHER" id="PTHR30250:SF26">
    <property type="entry name" value="PSMA PROTEIN"/>
    <property type="match status" value="1"/>
</dbReference>
<proteinExistence type="predicted"/>
<dbReference type="GO" id="GO:0005886">
    <property type="term" value="C:plasma membrane"/>
    <property type="evidence" value="ECO:0007669"/>
    <property type="project" value="UniProtKB-SubCell"/>
</dbReference>
<dbReference type="InterPro" id="IPR050833">
    <property type="entry name" value="Poly_Biosynth_Transport"/>
</dbReference>
<feature type="transmembrane region" description="Helical" evidence="6">
    <location>
        <begin position="7"/>
        <end position="28"/>
    </location>
</feature>
<evidence type="ECO:0000256" key="2">
    <source>
        <dbReference type="ARBA" id="ARBA00022475"/>
    </source>
</evidence>
<organism evidence="7 8">
    <name type="scientific">Agarivorans albus MKT 106</name>
    <dbReference type="NCBI Taxonomy" id="1331007"/>
    <lineage>
        <taxon>Bacteria</taxon>
        <taxon>Pseudomonadati</taxon>
        <taxon>Pseudomonadota</taxon>
        <taxon>Gammaproteobacteria</taxon>
        <taxon>Alteromonadales</taxon>
        <taxon>Alteromonadaceae</taxon>
        <taxon>Agarivorans</taxon>
    </lineage>
</organism>
<dbReference type="Pfam" id="PF01943">
    <property type="entry name" value="Polysacc_synt"/>
    <property type="match status" value="1"/>
</dbReference>
<comment type="caution">
    <text evidence="7">The sequence shown here is derived from an EMBL/GenBank/DDBJ whole genome shotgun (WGS) entry which is preliminary data.</text>
</comment>
<dbReference type="InterPro" id="IPR002797">
    <property type="entry name" value="Polysacc_synth"/>
</dbReference>
<keyword evidence="5 6" id="KW-0472">Membrane</keyword>
<protein>
    <submittedName>
        <fullName evidence="7">Membrane protein</fullName>
    </submittedName>
</protein>
<comment type="subcellular location">
    <subcellularLocation>
        <location evidence="1">Cell membrane</location>
        <topology evidence="1">Multi-pass membrane protein</topology>
    </subcellularLocation>
</comment>
<feature type="transmembrane region" description="Helical" evidence="6">
    <location>
        <begin position="223"/>
        <end position="244"/>
    </location>
</feature>
<gene>
    <name evidence="7" type="ORF">AALB_2818</name>
</gene>
<feature type="transmembrane region" description="Helical" evidence="6">
    <location>
        <begin position="385"/>
        <end position="408"/>
    </location>
</feature>
<dbReference type="EMBL" id="BARX01000019">
    <property type="protein sequence ID" value="GAD02738.1"/>
    <property type="molecule type" value="Genomic_DNA"/>
</dbReference>
<feature type="transmembrane region" description="Helical" evidence="6">
    <location>
        <begin position="250"/>
        <end position="268"/>
    </location>
</feature>
<name>R9PN78_AGAAL</name>
<evidence type="ECO:0000313" key="7">
    <source>
        <dbReference type="EMBL" id="GAD02738.1"/>
    </source>
</evidence>
<reference evidence="7" key="1">
    <citation type="journal article" date="2013" name="Genome Announc.">
        <title>Draft Genome Sequence of Agarivorans albus Strain MKT 106T, an Agarolytic Marine Bacterium.</title>
        <authorList>
            <person name="Yasuike M."/>
            <person name="Nakamura Y."/>
            <person name="Kai W."/>
            <person name="Fujiwara A."/>
            <person name="Fukui Y."/>
            <person name="Satomi M."/>
            <person name="Sano M."/>
        </authorList>
    </citation>
    <scope>NUCLEOTIDE SEQUENCE [LARGE SCALE GENOMIC DNA]</scope>
</reference>
<keyword evidence="8" id="KW-1185">Reference proteome</keyword>
<keyword evidence="4 6" id="KW-1133">Transmembrane helix</keyword>
<sequence>MGNGVKVTHILWNMLGLLFPLLVAAISIPNLIESIGLERFGFIALAWAAIGYASILDLGIGRAVTQKVASYIGANQHQCISPLVSTALTLTSIFSVISLFAVVVFLAAGLQEYIPREDVTNEELTWSIALLALAIPLQALSATYKGVNEAYLNFKGISVLRMLLGAANFGLPFIVSMYSQNLSLLIASLVVSRLAAFFVYRAFANKQMDEANLLRVFVFELSLVRELFTFSGWVTLSSIIGPFLVQVDRFFISILLSASAVTLYVIPYEVSVQSLVVVGAISSVAFPTISRLLTADRLQASAVFKRWLIIVIIGMAFVCGLLFWLMPYLLRLWVGQFVDDSSILVGQIMCVGVYLNAIGAMLYAWLHANGKTKITALAHCIELPIFVALLYFSIGQWGIVGAAIAWVIRVLLDTSLLSLATLSLAKQYNANSEDALDVS</sequence>
<dbReference type="CDD" id="cd13128">
    <property type="entry name" value="MATE_Wzx_like"/>
    <property type="match status" value="1"/>
</dbReference>
<dbReference type="AlphaFoldDB" id="R9PN78"/>
<dbReference type="PANTHER" id="PTHR30250">
    <property type="entry name" value="PST FAMILY PREDICTED COLANIC ACID TRANSPORTER"/>
    <property type="match status" value="1"/>
</dbReference>
<feature type="transmembrane region" description="Helical" evidence="6">
    <location>
        <begin position="307"/>
        <end position="330"/>
    </location>
</feature>
<feature type="transmembrane region" description="Helical" evidence="6">
    <location>
        <begin position="40"/>
        <end position="60"/>
    </location>
</feature>
<evidence type="ECO:0000256" key="1">
    <source>
        <dbReference type="ARBA" id="ARBA00004651"/>
    </source>
</evidence>
<feature type="transmembrane region" description="Helical" evidence="6">
    <location>
        <begin position="80"/>
        <end position="108"/>
    </location>
</feature>
<evidence type="ECO:0000256" key="3">
    <source>
        <dbReference type="ARBA" id="ARBA00022692"/>
    </source>
</evidence>
<evidence type="ECO:0000256" key="5">
    <source>
        <dbReference type="ARBA" id="ARBA00023136"/>
    </source>
</evidence>
<dbReference type="Proteomes" id="UP000014461">
    <property type="component" value="Unassembled WGS sequence"/>
</dbReference>